<proteinExistence type="predicted"/>
<dbReference type="AlphaFoldDB" id="A0A1H3U0Z5"/>
<dbReference type="EMBL" id="FNPI01000017">
    <property type="protein sequence ID" value="SDZ55555.1"/>
    <property type="molecule type" value="Genomic_DNA"/>
</dbReference>
<reference evidence="3" key="1">
    <citation type="submission" date="2016-10" db="EMBL/GenBank/DDBJ databases">
        <authorList>
            <person name="Varghese N."/>
            <person name="Submissions S."/>
        </authorList>
    </citation>
    <scope>NUCLEOTIDE SEQUENCE [LARGE SCALE GENOMIC DNA]</scope>
    <source>
        <strain evidence="3">SP</strain>
    </source>
</reference>
<dbReference type="Pfam" id="PF14305">
    <property type="entry name" value="ATPgrasp_TupA"/>
    <property type="match status" value="1"/>
</dbReference>
<keyword evidence="1" id="KW-0175">Coiled coil</keyword>
<keyword evidence="3" id="KW-1185">Reference proteome</keyword>
<evidence type="ECO:0000313" key="2">
    <source>
        <dbReference type="EMBL" id="SDZ55555.1"/>
    </source>
</evidence>
<protein>
    <submittedName>
        <fullName evidence="2">TupA-like ATPgrasp</fullName>
    </submittedName>
</protein>
<dbReference type="STRING" id="1503961.SAMN05421736_1178"/>
<accession>A0A1H3U0Z5</accession>
<evidence type="ECO:0000256" key="1">
    <source>
        <dbReference type="SAM" id="Coils"/>
    </source>
</evidence>
<evidence type="ECO:0000313" key="3">
    <source>
        <dbReference type="Proteomes" id="UP000198935"/>
    </source>
</evidence>
<feature type="coiled-coil region" evidence="1">
    <location>
        <begin position="25"/>
        <end position="70"/>
    </location>
</feature>
<dbReference type="SUPFAM" id="SSF56059">
    <property type="entry name" value="Glutathione synthetase ATP-binding domain-like"/>
    <property type="match status" value="1"/>
</dbReference>
<sequence length="504" mass="58886">MNGEFRNNHKNSATELWSNDRLVELLRVQEELQELEKTLVATVLKKEAQLKKLQQENKKVYTEIKSIELSKKWRYSRPLRELLATQNKLAQSFKYLSRSGNAEKARQCEELQEENFSLKNKLKTMEAQWNDEKKRLNKSMPASDKLTSDQLRNSMKSAKKDGNIIEAIDSLIEAKALSDNRFNDSLKYAAKLFKNEKREYKHLVYNKVLSGLKIEEIPEFLVRTAESESTVSLKQASSFNASLTVRSRKRQLGGNLPEWLLDHKIAAYRFIDDLEIKRPWISDKVYNYTNIPKEEGIVIKPVDGAGSRGVYLVFTGNNIKDIKRGRVLEHWDELKESMEEDLDSLWVEQDRWMTEELMMEDVEKHLPARDLKFYCFYGKVPLILEIERFPEVKYCWWTKNGERIKTGKYENQLFSGKGFSQNELELAAFISSEIPAPFIRIDFLKTNSGVVFGEFTPKPGNYDEFNKQTDNWLGDCFLDAELRLAEDLLNGKQFFHYKNFVKSL</sequence>
<organism evidence="2 3">
    <name type="scientific">Evansella caseinilytica</name>
    <dbReference type="NCBI Taxonomy" id="1503961"/>
    <lineage>
        <taxon>Bacteria</taxon>
        <taxon>Bacillati</taxon>
        <taxon>Bacillota</taxon>
        <taxon>Bacilli</taxon>
        <taxon>Bacillales</taxon>
        <taxon>Bacillaceae</taxon>
        <taxon>Evansella</taxon>
    </lineage>
</organism>
<dbReference type="Proteomes" id="UP000198935">
    <property type="component" value="Unassembled WGS sequence"/>
</dbReference>
<dbReference type="OrthoDB" id="9791827at2"/>
<dbReference type="InterPro" id="IPR029465">
    <property type="entry name" value="ATPgrasp_TupA"/>
</dbReference>
<name>A0A1H3U0Z5_9BACI</name>
<gene>
    <name evidence="2" type="ORF">SAMN05421736_1178</name>
</gene>
<feature type="coiled-coil region" evidence="1">
    <location>
        <begin position="101"/>
        <end position="128"/>
    </location>
</feature>